<protein>
    <submittedName>
        <fullName evidence="2">Cell wall assembly and cell proliferation coordinating protein</fullName>
    </submittedName>
</protein>
<dbReference type="SMART" id="SM00860">
    <property type="entry name" value="SMI1_KNR4"/>
    <property type="match status" value="1"/>
</dbReference>
<reference evidence="2 3" key="1">
    <citation type="journal article" date="2013" name="Mar. Genomics">
        <title>Expression of sulfatases in Rhodopirellula baltica and the diversity of sulfatases in the genus Rhodopirellula.</title>
        <authorList>
            <person name="Wegner C.E."/>
            <person name="Richter-Heitmann T."/>
            <person name="Klindworth A."/>
            <person name="Klockow C."/>
            <person name="Richter M."/>
            <person name="Achstetter T."/>
            <person name="Glockner F.O."/>
            <person name="Harder J."/>
        </authorList>
    </citation>
    <scope>NUCLEOTIDE SEQUENCE [LARGE SCALE GENOMIC DNA]</scope>
    <source>
        <strain evidence="2 3">SWK14</strain>
    </source>
</reference>
<comment type="caution">
    <text evidence="2">The sequence shown here is derived from an EMBL/GenBank/DDBJ whole genome shotgun (WGS) entry which is preliminary data.</text>
</comment>
<evidence type="ECO:0000313" key="2">
    <source>
        <dbReference type="EMBL" id="ELP34499.1"/>
    </source>
</evidence>
<name>L7CJT6_RHOBT</name>
<evidence type="ECO:0000259" key="1">
    <source>
        <dbReference type="SMART" id="SM00860"/>
    </source>
</evidence>
<feature type="domain" description="Knr4/Smi1-like" evidence="1">
    <location>
        <begin position="23"/>
        <end position="137"/>
    </location>
</feature>
<gene>
    <name evidence="2" type="ORF">RBSWK_01585</name>
</gene>
<dbReference type="Proteomes" id="UP000010959">
    <property type="component" value="Unassembled WGS sequence"/>
</dbReference>
<dbReference type="SUPFAM" id="SSF160631">
    <property type="entry name" value="SMI1/KNR4-like"/>
    <property type="match status" value="1"/>
</dbReference>
<dbReference type="Gene3D" id="3.40.1580.10">
    <property type="entry name" value="SMI1/KNR4-like"/>
    <property type="match status" value="1"/>
</dbReference>
<organism evidence="2 3">
    <name type="scientific">Rhodopirellula baltica SWK14</name>
    <dbReference type="NCBI Taxonomy" id="993516"/>
    <lineage>
        <taxon>Bacteria</taxon>
        <taxon>Pseudomonadati</taxon>
        <taxon>Planctomycetota</taxon>
        <taxon>Planctomycetia</taxon>
        <taxon>Pirellulales</taxon>
        <taxon>Pirellulaceae</taxon>
        <taxon>Rhodopirellula</taxon>
    </lineage>
</organism>
<dbReference type="InterPro" id="IPR037883">
    <property type="entry name" value="Knr4/Smi1-like_sf"/>
</dbReference>
<dbReference type="AlphaFoldDB" id="L7CJT6"/>
<dbReference type="PATRIC" id="fig|993516.3.peg.1687"/>
<evidence type="ECO:0000313" key="3">
    <source>
        <dbReference type="Proteomes" id="UP000010959"/>
    </source>
</evidence>
<dbReference type="InterPro" id="IPR018958">
    <property type="entry name" value="Knr4/Smi1-like_dom"/>
</dbReference>
<proteinExistence type="predicted"/>
<accession>L7CJT6</accession>
<dbReference type="Pfam" id="PF14567">
    <property type="entry name" value="SUKH_5"/>
    <property type="match status" value="1"/>
</dbReference>
<dbReference type="RefSeq" id="WP_007336774.1">
    <property type="nucleotide sequence ID" value="NZ_AMWG01000031.1"/>
</dbReference>
<sequence>MDIANAIAALLDCNEPVPKPLRLPTESDVCAVESELGVVLHPDFRRFQLEASNVRFGIREPFVALPDLMPYLSLAANAKAAWAAGVPRNCIAFCGDNGNYFFLNPDGCVGYYDHDSDSHSASKQTLADWIFEDWINDPALSDD</sequence>
<dbReference type="EMBL" id="AMWG01000031">
    <property type="protein sequence ID" value="ELP34499.1"/>
    <property type="molecule type" value="Genomic_DNA"/>
</dbReference>